<dbReference type="RefSeq" id="XP_006878061.1">
    <property type="nucleotide sequence ID" value="XM_006877999.1"/>
</dbReference>
<dbReference type="GeneID" id="102812652"/>
<keyword evidence="4" id="KW-0227">DNA damage</keyword>
<keyword evidence="8" id="KW-0234">DNA repair</keyword>
<accession>A0A9B0U6Q7</accession>
<dbReference type="GO" id="GO:0000724">
    <property type="term" value="P:double-strand break repair via homologous recombination"/>
    <property type="evidence" value="ECO:0007669"/>
    <property type="project" value="InterPro"/>
</dbReference>
<feature type="region of interest" description="Disordered" evidence="11">
    <location>
        <begin position="1"/>
        <end position="38"/>
    </location>
</feature>
<evidence type="ECO:0000256" key="1">
    <source>
        <dbReference type="ARBA" id="ARBA00004123"/>
    </source>
</evidence>
<evidence type="ECO:0000256" key="5">
    <source>
        <dbReference type="ARBA" id="ARBA00023015"/>
    </source>
</evidence>
<keyword evidence="12" id="KW-1185">Reference proteome</keyword>
<dbReference type="PANTHER" id="PTHR28643">
    <property type="entry name" value="SWI5-DEPENDENT RECOMBINATION DNA REPAIR PROTEIN 1 HOMOLOG"/>
    <property type="match status" value="1"/>
</dbReference>
<dbReference type="InterPro" id="IPR042429">
    <property type="entry name" value="SFR1"/>
</dbReference>
<evidence type="ECO:0000256" key="8">
    <source>
        <dbReference type="ARBA" id="ARBA00023204"/>
    </source>
</evidence>
<reference evidence="13" key="1">
    <citation type="submission" date="2025-08" db="UniProtKB">
        <authorList>
            <consortium name="RefSeq"/>
        </authorList>
    </citation>
    <scope>IDENTIFICATION</scope>
    <source>
        <tissue evidence="13">Spleen</tissue>
    </source>
</reference>
<comment type="subcellular location">
    <subcellularLocation>
        <location evidence="1">Nucleus</location>
    </subcellularLocation>
</comment>
<evidence type="ECO:0000256" key="7">
    <source>
        <dbReference type="ARBA" id="ARBA00023163"/>
    </source>
</evidence>
<name>A0A9B0U6Q7_CHRAS</name>
<evidence type="ECO:0000256" key="2">
    <source>
        <dbReference type="ARBA" id="ARBA00008729"/>
    </source>
</evidence>
<keyword evidence="6" id="KW-0175">Coiled coil</keyword>
<dbReference type="Proteomes" id="UP000504623">
    <property type="component" value="Unplaced"/>
</dbReference>
<sequence>MKNPSDSPVTLPCTPQACETPPSPHINSSRKQPMSAALRERLRKTRSSFPYCYSIVEGLKVEIKESDPIVAEKPLSSTEENCLEYQENFKHVNNELEESICLKSTFKNISAEEQTRWRIGACESKSDSALQNNFVSKNLPKQRLQEEKANLVKQIQEKEDFLQKLKLVKMYRSKNDLSQIRLLIQKWRKCSQLLLDELQSALSEENKKGNLTELIDHYGLDDKLLHYNGSEEEFIDV</sequence>
<evidence type="ECO:0000256" key="9">
    <source>
        <dbReference type="ARBA" id="ARBA00023242"/>
    </source>
</evidence>
<evidence type="ECO:0000256" key="4">
    <source>
        <dbReference type="ARBA" id="ARBA00022763"/>
    </source>
</evidence>
<proteinExistence type="inferred from homology"/>
<keyword evidence="5" id="KW-0805">Transcription regulation</keyword>
<dbReference type="Gene3D" id="6.10.140.1020">
    <property type="match status" value="1"/>
</dbReference>
<evidence type="ECO:0000256" key="3">
    <source>
        <dbReference type="ARBA" id="ARBA00014688"/>
    </source>
</evidence>
<dbReference type="Pfam" id="PF10376">
    <property type="entry name" value="Mei5"/>
    <property type="match status" value="1"/>
</dbReference>
<dbReference type="AlphaFoldDB" id="A0A9B0U6Q7"/>
<dbReference type="GO" id="GO:0003713">
    <property type="term" value="F:transcription coactivator activity"/>
    <property type="evidence" value="ECO:0007669"/>
    <property type="project" value="InterPro"/>
</dbReference>
<protein>
    <recommendedName>
        <fullName evidence="3">Swi5-dependent recombination DNA repair protein 1 homolog</fullName>
    </recommendedName>
    <alternativeName>
        <fullName evidence="10">Meiosis protein 5 homolog</fullName>
    </alternativeName>
</protein>
<dbReference type="InterPro" id="IPR018468">
    <property type="entry name" value="SFR1/Mei5"/>
</dbReference>
<dbReference type="OrthoDB" id="10051617at2759"/>
<evidence type="ECO:0000256" key="11">
    <source>
        <dbReference type="SAM" id="MobiDB-lite"/>
    </source>
</evidence>
<keyword evidence="9" id="KW-0539">Nucleus</keyword>
<gene>
    <name evidence="13" type="primary">LOC102812652</name>
</gene>
<dbReference type="PANTHER" id="PTHR28643:SF1">
    <property type="entry name" value="SWI5-DEPENDENT RECOMBINATION DNA REPAIR PROTEIN 1 HOMOLOG"/>
    <property type="match status" value="1"/>
</dbReference>
<comment type="similarity">
    <text evidence="2">Belongs to the SFR1/MEI5 family.</text>
</comment>
<dbReference type="GO" id="GO:0032798">
    <property type="term" value="C:Swi5-Sfr1 complex"/>
    <property type="evidence" value="ECO:0007669"/>
    <property type="project" value="InterPro"/>
</dbReference>
<organism evidence="12 13">
    <name type="scientific">Chrysochloris asiatica</name>
    <name type="common">Cape golden mole</name>
    <dbReference type="NCBI Taxonomy" id="185453"/>
    <lineage>
        <taxon>Eukaryota</taxon>
        <taxon>Metazoa</taxon>
        <taxon>Chordata</taxon>
        <taxon>Craniata</taxon>
        <taxon>Vertebrata</taxon>
        <taxon>Euteleostomi</taxon>
        <taxon>Mammalia</taxon>
        <taxon>Eutheria</taxon>
        <taxon>Afrotheria</taxon>
        <taxon>Chrysochloridae</taxon>
        <taxon>Chrysochlorinae</taxon>
        <taxon>Chrysochloris</taxon>
    </lineage>
</organism>
<evidence type="ECO:0000313" key="12">
    <source>
        <dbReference type="Proteomes" id="UP000504623"/>
    </source>
</evidence>
<keyword evidence="7" id="KW-0804">Transcription</keyword>
<evidence type="ECO:0000313" key="13">
    <source>
        <dbReference type="RefSeq" id="XP_006878061.1"/>
    </source>
</evidence>
<evidence type="ECO:0000256" key="10">
    <source>
        <dbReference type="ARBA" id="ARBA00033234"/>
    </source>
</evidence>
<evidence type="ECO:0000256" key="6">
    <source>
        <dbReference type="ARBA" id="ARBA00023054"/>
    </source>
</evidence>